<accession>A0A5J5FBV8</accession>
<organism evidence="2 3">
    <name type="scientific">Sphaerosporella brunnea</name>
    <dbReference type="NCBI Taxonomy" id="1250544"/>
    <lineage>
        <taxon>Eukaryota</taxon>
        <taxon>Fungi</taxon>
        <taxon>Dikarya</taxon>
        <taxon>Ascomycota</taxon>
        <taxon>Pezizomycotina</taxon>
        <taxon>Pezizomycetes</taxon>
        <taxon>Pezizales</taxon>
        <taxon>Pyronemataceae</taxon>
        <taxon>Sphaerosporella</taxon>
    </lineage>
</organism>
<dbReference type="PANTHER" id="PTHR37171:SF1">
    <property type="entry name" value="SERINE_THREONINE-PROTEIN KINASE YRZF-RELATED"/>
    <property type="match status" value="1"/>
</dbReference>
<evidence type="ECO:0000256" key="1">
    <source>
        <dbReference type="SAM" id="MobiDB-lite"/>
    </source>
</evidence>
<evidence type="ECO:0008006" key="4">
    <source>
        <dbReference type="Google" id="ProtNLM"/>
    </source>
</evidence>
<dbReference type="PANTHER" id="PTHR37171">
    <property type="entry name" value="SERINE/THREONINE-PROTEIN KINASE YRZF-RELATED"/>
    <property type="match status" value="1"/>
</dbReference>
<dbReference type="InterPro" id="IPR052396">
    <property type="entry name" value="Meiotic_Drive_Suppr_Kinase"/>
</dbReference>
<dbReference type="Pfam" id="PF06293">
    <property type="entry name" value="Kdo"/>
    <property type="match status" value="1"/>
</dbReference>
<proteinExistence type="predicted"/>
<dbReference type="AlphaFoldDB" id="A0A5J5FBV8"/>
<feature type="compositionally biased region" description="Low complexity" evidence="1">
    <location>
        <begin position="1"/>
        <end position="18"/>
    </location>
</feature>
<dbReference type="InterPro" id="IPR011009">
    <property type="entry name" value="Kinase-like_dom_sf"/>
</dbReference>
<dbReference type="OrthoDB" id="4185642at2759"/>
<protein>
    <recommendedName>
        <fullName evidence="4">Protein kinase domain-containing protein</fullName>
    </recommendedName>
</protein>
<keyword evidence="3" id="KW-1185">Reference proteome</keyword>
<dbReference type="Proteomes" id="UP000326924">
    <property type="component" value="Unassembled WGS sequence"/>
</dbReference>
<dbReference type="InParanoid" id="A0A5J5FBV8"/>
<dbReference type="SUPFAM" id="SSF56112">
    <property type="entry name" value="Protein kinase-like (PK-like)"/>
    <property type="match status" value="1"/>
</dbReference>
<gene>
    <name evidence="2" type="ORF">FN846DRAFT_925763</name>
</gene>
<dbReference type="Gene3D" id="1.10.510.10">
    <property type="entry name" value="Transferase(Phosphotransferase) domain 1"/>
    <property type="match status" value="1"/>
</dbReference>
<reference evidence="2 3" key="1">
    <citation type="submission" date="2019-09" db="EMBL/GenBank/DDBJ databases">
        <title>Draft genome of the ectomycorrhizal ascomycete Sphaerosporella brunnea.</title>
        <authorList>
            <consortium name="DOE Joint Genome Institute"/>
            <person name="Benucci G.M."/>
            <person name="Marozzi G."/>
            <person name="Antonielli L."/>
            <person name="Sanchez S."/>
            <person name="Marco P."/>
            <person name="Wang X."/>
            <person name="Falini L.B."/>
            <person name="Barry K."/>
            <person name="Haridas S."/>
            <person name="Lipzen A."/>
            <person name="Labutti K."/>
            <person name="Grigoriev I.V."/>
            <person name="Murat C."/>
            <person name="Martin F."/>
            <person name="Albertini E."/>
            <person name="Donnini D."/>
            <person name="Bonito G."/>
        </authorList>
    </citation>
    <scope>NUCLEOTIDE SEQUENCE [LARGE SCALE GENOMIC DNA]</scope>
    <source>
        <strain evidence="2 3">Sb_GMNB300</strain>
    </source>
</reference>
<evidence type="ECO:0000313" key="2">
    <source>
        <dbReference type="EMBL" id="KAA8914590.1"/>
    </source>
</evidence>
<feature type="region of interest" description="Disordered" evidence="1">
    <location>
        <begin position="1"/>
        <end position="33"/>
    </location>
</feature>
<evidence type="ECO:0000313" key="3">
    <source>
        <dbReference type="Proteomes" id="UP000326924"/>
    </source>
</evidence>
<sequence>MPSTPSTVTNSPNNTLNPYPCPAGHHKTDPPFPLDDDVPYPPLPFICCDQFEPDLVDPLVLPDDANSASRASGHTRPSLYRVHFQGRDCVLKIHRDDTKINSFCMEHELGSYARLLFRKVPCVPHCYGYIIFDKATSFTREIALDISGERPPFGLLLEFVDGVQMYPKYFTKAEWMLVAQAALEGLKLIHAARVLHGDPFPRNILVERREATDKEQQFRVVWIDFDDACVWPADDCMTENECRREISMTWELLFRYLPDAPSDSSSPT</sequence>
<comment type="caution">
    <text evidence="2">The sequence shown here is derived from an EMBL/GenBank/DDBJ whole genome shotgun (WGS) entry which is preliminary data.</text>
</comment>
<dbReference type="EMBL" id="VXIS01000004">
    <property type="protein sequence ID" value="KAA8914590.1"/>
    <property type="molecule type" value="Genomic_DNA"/>
</dbReference>
<name>A0A5J5FBV8_9PEZI</name>